<evidence type="ECO:0000313" key="1">
    <source>
        <dbReference type="EMBL" id="TVV75478.1"/>
    </source>
</evidence>
<proteinExistence type="predicted"/>
<name>A0A558R825_9SPHN</name>
<gene>
    <name evidence="1" type="ORF">FOY91_07065</name>
</gene>
<sequence>MDEETVRRPRRWRKAVAVLVAVLLLALLGLWSQRKPIARGIVDRELRARNVPARYRIADLGPGVQRLTNVVIGDPASPDLTADELVLRLRYGLGLPTVGTIEGRGVRLRGRLVEGKLSFGAIDRLLPASDGAPFNLPDVAVDLADARIRVESAFGAVDLGVSGAGNLADGFVGRVVANAPRLASGDCTARAVSATLAVRIEDRQPRLSGPLGTESLRCAGITLERPRIDLATVLAPDLAPRTAQATFVGGRLAHGSEQVGAVRGRISYDATDPRDRHGRLELAGQALRTRYGTARAFRWQGPYRIGAAVGPGGVRPLRASGDLAIDGADILATRVAGDHARALAGSPLEPIGQALAGAIVAAGRDANLTARLAFDGDIGGRAAPIAGEVQASAIGLASRSGARIAFGGGAGLTVATTGGTRLDGLVTTGGGGLPAARVILKQAAAGASMSGTATVAPYTVDGARLALAPSRFSLEGGRLRLATVATIDGPLGDGRVRGLTLPLAATFEKTLRVNEACVPLTFASLSIAGMDLGATRLPLCPVGGAMLRVANGRLTGGMAVPRPRLAGRVGSQPLTIAAADLRVDVARAGFTADTVAIRLGGENGTRLDLARLDGRTGPGGIAGRFTGAAGAIAKVPLLLSGGEGTWRLAQGRLGIEARATVADADANPRFVPLVAHDIALKLTGGLIRVTGTLRLPSNNVPVTNVAIIHDLHDGQGHATLDVPGLTFGPAFQPEMLTRLTLGVVANVSGTVAGKGRIDWNREGVTSTGDFATDGIDLAAVFGPVTGIRGKIHFSDLLGLVTPPGQLVTVASFNPGIAVEGGVIGYQLLPGLKVAVGGGKWPFSGGSLILEPTVLDFGQPVERRMTFRVEGMQAGAFISRFEFKNIEATGVFDGTLPMIFDERGGRISGGRLVVRKGGGTLAYVGELTNEDLGMFGKLAFDALKAIRYDNLAIELDGALDSEIVSRILFTGINENPAPGKEAKGLLKNLTGLPFRFNIVIRAPFRGLTSSAEAFANPGSLLGDAVAPAVPADTPAAPAVQPPLSEDKR</sequence>
<dbReference type="Proteomes" id="UP000318681">
    <property type="component" value="Unassembled WGS sequence"/>
</dbReference>
<reference evidence="1 2" key="1">
    <citation type="submission" date="2019-07" db="EMBL/GenBank/DDBJ databases">
        <title>Sphingomonas solaris sp. nov., isolated from a solar panel from Boston, Massachusetts.</title>
        <authorList>
            <person name="Tanner K."/>
            <person name="Pascual J."/>
            <person name="Mancuso C."/>
            <person name="Pereto J."/>
            <person name="Khalil A."/>
            <person name="Vilanova C."/>
        </authorList>
    </citation>
    <scope>NUCLEOTIDE SEQUENCE [LARGE SCALE GENOMIC DNA]</scope>
    <source>
        <strain evidence="1 2">R4DWN</strain>
    </source>
</reference>
<accession>A0A558R825</accession>
<dbReference type="RefSeq" id="WP_145149511.1">
    <property type="nucleotide sequence ID" value="NZ_VNIM01000020.1"/>
</dbReference>
<dbReference type="AlphaFoldDB" id="A0A558R825"/>
<protein>
    <submittedName>
        <fullName evidence="1">Uncharacterized protein</fullName>
    </submittedName>
</protein>
<organism evidence="1 2">
    <name type="scientific">Alterirhizorhabdus solaris</name>
    <dbReference type="NCBI Taxonomy" id="2529389"/>
    <lineage>
        <taxon>Bacteria</taxon>
        <taxon>Pseudomonadati</taxon>
        <taxon>Pseudomonadota</taxon>
        <taxon>Alphaproteobacteria</taxon>
        <taxon>Sphingomonadales</taxon>
        <taxon>Rhizorhabdaceae</taxon>
        <taxon>Alterirhizorhabdus</taxon>
    </lineage>
</organism>
<keyword evidence="2" id="KW-1185">Reference proteome</keyword>
<dbReference type="OrthoDB" id="7597031at2"/>
<evidence type="ECO:0000313" key="2">
    <source>
        <dbReference type="Proteomes" id="UP000318681"/>
    </source>
</evidence>
<dbReference type="EMBL" id="VNIM01000020">
    <property type="protein sequence ID" value="TVV75478.1"/>
    <property type="molecule type" value="Genomic_DNA"/>
</dbReference>
<comment type="caution">
    <text evidence="1">The sequence shown here is derived from an EMBL/GenBank/DDBJ whole genome shotgun (WGS) entry which is preliminary data.</text>
</comment>
<dbReference type="InterPro" id="IPR021730">
    <property type="entry name" value="YdbH"/>
</dbReference>
<dbReference type="Pfam" id="PF11739">
    <property type="entry name" value="YdbH-like"/>
    <property type="match status" value="1"/>
</dbReference>